<dbReference type="Pfam" id="PF00561">
    <property type="entry name" value="Abhydrolase_1"/>
    <property type="match status" value="1"/>
</dbReference>
<comment type="caution">
    <text evidence="2">The sequence shown here is derived from an EMBL/GenBank/DDBJ whole genome shotgun (WGS) entry which is preliminary data.</text>
</comment>
<name>A0ABQ1FZ53_9GAMM</name>
<gene>
    <name evidence="2" type="ORF">GCM10011328_06250</name>
</gene>
<dbReference type="EMBL" id="BMFZ01000002">
    <property type="protein sequence ID" value="GGA34299.1"/>
    <property type="molecule type" value="Genomic_DNA"/>
</dbReference>
<dbReference type="PANTHER" id="PTHR43194">
    <property type="entry name" value="HYDROLASE ALPHA/BETA FOLD FAMILY"/>
    <property type="match status" value="1"/>
</dbReference>
<dbReference type="Proteomes" id="UP000627464">
    <property type="component" value="Unassembled WGS sequence"/>
</dbReference>
<dbReference type="Gene3D" id="3.40.50.1820">
    <property type="entry name" value="alpha/beta hydrolase"/>
    <property type="match status" value="1"/>
</dbReference>
<dbReference type="InterPro" id="IPR050228">
    <property type="entry name" value="Carboxylesterase_BioH"/>
</dbReference>
<dbReference type="SUPFAM" id="SSF53474">
    <property type="entry name" value="alpha/beta-Hydrolases"/>
    <property type="match status" value="1"/>
</dbReference>
<dbReference type="RefSeq" id="WP_188470390.1">
    <property type="nucleotide sequence ID" value="NZ_BMFZ01000002.1"/>
</dbReference>
<dbReference type="PANTHER" id="PTHR43194:SF2">
    <property type="entry name" value="PEROXISOMAL MEMBRANE PROTEIN LPX1"/>
    <property type="match status" value="1"/>
</dbReference>
<reference evidence="3" key="1">
    <citation type="journal article" date="2019" name="Int. J. Syst. Evol. Microbiol.">
        <title>The Global Catalogue of Microorganisms (GCM) 10K type strain sequencing project: providing services to taxonomists for standard genome sequencing and annotation.</title>
        <authorList>
            <consortium name="The Broad Institute Genomics Platform"/>
            <consortium name="The Broad Institute Genome Sequencing Center for Infectious Disease"/>
            <person name="Wu L."/>
            <person name="Ma J."/>
        </authorList>
    </citation>
    <scope>NUCLEOTIDE SEQUENCE [LARGE SCALE GENOMIC DNA]</scope>
    <source>
        <strain evidence="3">CGMCC 1.12806</strain>
    </source>
</reference>
<keyword evidence="3" id="KW-1185">Reference proteome</keyword>
<feature type="domain" description="AB hydrolase-1" evidence="1">
    <location>
        <begin position="41"/>
        <end position="306"/>
    </location>
</feature>
<keyword evidence="2" id="KW-0378">Hydrolase</keyword>
<sequence length="325" mass="36099">MSYSTQLSREAFAVDSDTAGIQLWLRHRWLADRTVFDTAHTVILMHGATYSSGSLFDTQVEGESFIDYLAASGMDVWAVDVRGYGGASRMASFEAPALDNPPSARAEVAACDLGSAIDFILKRQNLTQLNIIGMSWGGTVSALYTTLNAGKVRRLTLIAPQWLQEGKPALDPGGAIGAWRDIDIDAIEARWLRGVPDEKKQDLIPPEGFSQWAMQTLSDEPNLQLKAQRKIRASTGPIQDTRVYWSAGIPVYDPADIRVPVLLLHGEWDQDVPINATLNWYLRATGAPWKRWVEIGEATHMMVLEKNRKQVFALARDFITQTLNV</sequence>
<protein>
    <submittedName>
        <fullName evidence="2">Alpha/beta hydrolase</fullName>
    </submittedName>
</protein>
<evidence type="ECO:0000313" key="3">
    <source>
        <dbReference type="Proteomes" id="UP000627464"/>
    </source>
</evidence>
<organism evidence="2 3">
    <name type="scientific">Hafnia psychrotolerans</name>
    <dbReference type="NCBI Taxonomy" id="1477018"/>
    <lineage>
        <taxon>Bacteria</taxon>
        <taxon>Pseudomonadati</taxon>
        <taxon>Pseudomonadota</taxon>
        <taxon>Gammaproteobacteria</taxon>
        <taxon>Enterobacterales</taxon>
        <taxon>Hafniaceae</taxon>
        <taxon>Hafnia</taxon>
    </lineage>
</organism>
<dbReference type="GO" id="GO:0016787">
    <property type="term" value="F:hydrolase activity"/>
    <property type="evidence" value="ECO:0007669"/>
    <property type="project" value="UniProtKB-KW"/>
</dbReference>
<dbReference type="InterPro" id="IPR000073">
    <property type="entry name" value="AB_hydrolase_1"/>
</dbReference>
<proteinExistence type="predicted"/>
<evidence type="ECO:0000313" key="2">
    <source>
        <dbReference type="EMBL" id="GGA34299.1"/>
    </source>
</evidence>
<accession>A0ABQ1FZ53</accession>
<evidence type="ECO:0000259" key="1">
    <source>
        <dbReference type="Pfam" id="PF00561"/>
    </source>
</evidence>
<dbReference type="InterPro" id="IPR029058">
    <property type="entry name" value="AB_hydrolase_fold"/>
</dbReference>